<feature type="domain" description="BTB" evidence="2">
    <location>
        <begin position="53"/>
        <end position="120"/>
    </location>
</feature>
<dbReference type="AlphaFoldDB" id="M2U9H5"/>
<dbReference type="eggNOG" id="ENOG502RR0V">
    <property type="taxonomic scope" value="Eukaryota"/>
</dbReference>
<proteinExistence type="predicted"/>
<dbReference type="SMART" id="SM00225">
    <property type="entry name" value="BTB"/>
    <property type="match status" value="1"/>
</dbReference>
<dbReference type="InterPro" id="IPR011333">
    <property type="entry name" value="SKP1/BTB/POZ_sf"/>
</dbReference>
<accession>M2U9H5</accession>
<gene>
    <name evidence="3" type="ORF">COCHEDRAFT_1222409</name>
</gene>
<dbReference type="STRING" id="701091.M2U9H5"/>
<dbReference type="Gene3D" id="3.30.710.10">
    <property type="entry name" value="Potassium Channel Kv1.1, Chain A"/>
    <property type="match status" value="1"/>
</dbReference>
<evidence type="ECO:0000313" key="3">
    <source>
        <dbReference type="EMBL" id="EMD95234.1"/>
    </source>
</evidence>
<reference evidence="3 4" key="1">
    <citation type="journal article" date="2012" name="PLoS Pathog.">
        <title>Diverse lifestyles and strategies of plant pathogenesis encoded in the genomes of eighteen Dothideomycetes fungi.</title>
        <authorList>
            <person name="Ohm R.A."/>
            <person name="Feau N."/>
            <person name="Henrissat B."/>
            <person name="Schoch C.L."/>
            <person name="Horwitz B.A."/>
            <person name="Barry K.W."/>
            <person name="Condon B.J."/>
            <person name="Copeland A.C."/>
            <person name="Dhillon B."/>
            <person name="Glaser F."/>
            <person name="Hesse C.N."/>
            <person name="Kosti I."/>
            <person name="LaButti K."/>
            <person name="Lindquist E.A."/>
            <person name="Lucas S."/>
            <person name="Salamov A.A."/>
            <person name="Bradshaw R.E."/>
            <person name="Ciuffetti L."/>
            <person name="Hamelin R.C."/>
            <person name="Kema G.H.J."/>
            <person name="Lawrence C."/>
            <person name="Scott J.A."/>
            <person name="Spatafora J.W."/>
            <person name="Turgeon B.G."/>
            <person name="de Wit P.J.G.M."/>
            <person name="Zhong S."/>
            <person name="Goodwin S.B."/>
            <person name="Grigoriev I.V."/>
        </authorList>
    </citation>
    <scope>NUCLEOTIDE SEQUENCE [LARGE SCALE GENOMIC DNA]</scope>
    <source>
        <strain evidence="4">C5 / ATCC 48332 / race O</strain>
    </source>
</reference>
<protein>
    <recommendedName>
        <fullName evidence="2">BTB domain-containing protein</fullName>
    </recommendedName>
</protein>
<dbReference type="PROSITE" id="PS50097">
    <property type="entry name" value="BTB"/>
    <property type="match status" value="1"/>
</dbReference>
<dbReference type="InterPro" id="IPR000210">
    <property type="entry name" value="BTB/POZ_dom"/>
</dbReference>
<dbReference type="SUPFAM" id="SSF54695">
    <property type="entry name" value="POZ domain"/>
    <property type="match status" value="1"/>
</dbReference>
<sequence>MIDSVEKSPLGFRAEPTTPHCRGSPVSRIETLPRTPSKPKTKQTKLALGDETADFTVVCEGARYMAHKAILSASSPYFARMFRFSGSEINNKEVDVQDVDALSMEKILNYMYTGMYALPYGIPIPETDYCKHSSLALLKGPASSPKIFKRKCPCAGKCLAPAHLLMHVRIYTVADYLDMFDLKSYAQQGVEDVLHVYWQDEGLGLADALEEAFTATPDDDKGMRDTFVGALKEHPGLTVDVGDVRAWLDANPDVDESVNWG</sequence>
<evidence type="ECO:0000259" key="2">
    <source>
        <dbReference type="PROSITE" id="PS50097"/>
    </source>
</evidence>
<reference evidence="4" key="2">
    <citation type="journal article" date="2013" name="PLoS Genet.">
        <title>Comparative genome structure, secondary metabolite, and effector coding capacity across Cochliobolus pathogens.</title>
        <authorList>
            <person name="Condon B.J."/>
            <person name="Leng Y."/>
            <person name="Wu D."/>
            <person name="Bushley K.E."/>
            <person name="Ohm R.A."/>
            <person name="Otillar R."/>
            <person name="Martin J."/>
            <person name="Schackwitz W."/>
            <person name="Grimwood J."/>
            <person name="MohdZainudin N."/>
            <person name="Xue C."/>
            <person name="Wang R."/>
            <person name="Manning V.A."/>
            <person name="Dhillon B."/>
            <person name="Tu Z.J."/>
            <person name="Steffenson B.J."/>
            <person name="Salamov A."/>
            <person name="Sun H."/>
            <person name="Lowry S."/>
            <person name="LaButti K."/>
            <person name="Han J."/>
            <person name="Copeland A."/>
            <person name="Lindquist E."/>
            <person name="Barry K."/>
            <person name="Schmutz J."/>
            <person name="Baker S.E."/>
            <person name="Ciuffetti L.M."/>
            <person name="Grigoriev I.V."/>
            <person name="Zhong S."/>
            <person name="Turgeon B.G."/>
        </authorList>
    </citation>
    <scope>NUCLEOTIDE SEQUENCE [LARGE SCALE GENOMIC DNA]</scope>
    <source>
        <strain evidence="4">C5 / ATCC 48332 / race O</strain>
    </source>
</reference>
<dbReference type="OrthoDB" id="6359816at2759"/>
<dbReference type="HOGENOM" id="CLU_1066144_0_0_1"/>
<dbReference type="PANTHER" id="PTHR47843:SF5">
    <property type="entry name" value="BTB_POZ DOMAIN PROTEIN"/>
    <property type="match status" value="1"/>
</dbReference>
<evidence type="ECO:0000256" key="1">
    <source>
        <dbReference type="SAM" id="MobiDB-lite"/>
    </source>
</evidence>
<dbReference type="Proteomes" id="UP000016936">
    <property type="component" value="Unassembled WGS sequence"/>
</dbReference>
<feature type="region of interest" description="Disordered" evidence="1">
    <location>
        <begin position="1"/>
        <end position="45"/>
    </location>
</feature>
<evidence type="ECO:0000313" key="4">
    <source>
        <dbReference type="Proteomes" id="UP000016936"/>
    </source>
</evidence>
<name>M2U9H5_COCH5</name>
<dbReference type="CDD" id="cd18186">
    <property type="entry name" value="BTB_POZ_ZBTB_KLHL-like"/>
    <property type="match status" value="1"/>
</dbReference>
<dbReference type="PANTHER" id="PTHR47843">
    <property type="entry name" value="BTB DOMAIN-CONTAINING PROTEIN-RELATED"/>
    <property type="match status" value="1"/>
</dbReference>
<keyword evidence="4" id="KW-1185">Reference proteome</keyword>
<dbReference type="OMA" id="DYLDMEN"/>
<organism evidence="3 4">
    <name type="scientific">Cochliobolus heterostrophus (strain C5 / ATCC 48332 / race O)</name>
    <name type="common">Southern corn leaf blight fungus</name>
    <name type="synonym">Bipolaris maydis</name>
    <dbReference type="NCBI Taxonomy" id="701091"/>
    <lineage>
        <taxon>Eukaryota</taxon>
        <taxon>Fungi</taxon>
        <taxon>Dikarya</taxon>
        <taxon>Ascomycota</taxon>
        <taxon>Pezizomycotina</taxon>
        <taxon>Dothideomycetes</taxon>
        <taxon>Pleosporomycetidae</taxon>
        <taxon>Pleosporales</taxon>
        <taxon>Pleosporineae</taxon>
        <taxon>Pleosporaceae</taxon>
        <taxon>Bipolaris</taxon>
    </lineage>
</organism>
<dbReference type="EMBL" id="KB445571">
    <property type="protein sequence ID" value="EMD95234.1"/>
    <property type="molecule type" value="Genomic_DNA"/>
</dbReference>
<dbReference type="Pfam" id="PF00651">
    <property type="entry name" value="BTB"/>
    <property type="match status" value="1"/>
</dbReference>